<feature type="region of interest" description="Disordered" evidence="1">
    <location>
        <begin position="509"/>
        <end position="551"/>
    </location>
</feature>
<name>A0A564Z872_HYMDI</name>
<dbReference type="Pfam" id="PF02259">
    <property type="entry name" value="FAT"/>
    <property type="match status" value="1"/>
</dbReference>
<feature type="non-terminal residue" evidence="3">
    <location>
        <position position="551"/>
    </location>
</feature>
<gene>
    <name evidence="3" type="ORF">WMSIL1_LOCUS13739</name>
</gene>
<evidence type="ECO:0000313" key="3">
    <source>
        <dbReference type="EMBL" id="VUZ55695.1"/>
    </source>
</evidence>
<reference evidence="3 4" key="1">
    <citation type="submission" date="2019-07" db="EMBL/GenBank/DDBJ databases">
        <authorList>
            <person name="Jastrzebski P J."/>
            <person name="Paukszto L."/>
            <person name="Jastrzebski P J."/>
        </authorList>
    </citation>
    <scope>NUCLEOTIDE SEQUENCE [LARGE SCALE GENOMIC DNA]</scope>
    <source>
        <strain evidence="3 4">WMS-il1</strain>
    </source>
</reference>
<dbReference type="AlphaFoldDB" id="A0A564Z872"/>
<feature type="compositionally biased region" description="Low complexity" evidence="1">
    <location>
        <begin position="518"/>
        <end position="535"/>
    </location>
</feature>
<feature type="region of interest" description="Disordered" evidence="1">
    <location>
        <begin position="1"/>
        <end position="20"/>
    </location>
</feature>
<organism evidence="3 4">
    <name type="scientific">Hymenolepis diminuta</name>
    <name type="common">Rat tapeworm</name>
    <dbReference type="NCBI Taxonomy" id="6216"/>
    <lineage>
        <taxon>Eukaryota</taxon>
        <taxon>Metazoa</taxon>
        <taxon>Spiralia</taxon>
        <taxon>Lophotrochozoa</taxon>
        <taxon>Platyhelminthes</taxon>
        <taxon>Cestoda</taxon>
        <taxon>Eucestoda</taxon>
        <taxon>Cyclophyllidea</taxon>
        <taxon>Hymenolepididae</taxon>
        <taxon>Hymenolepis</taxon>
    </lineage>
</organism>
<sequence>GNAGGATPGSSTSAVGGSASSVSSSAGTVGGASGTGTFSTNLLQNIEAENASIMSIIIREWRRLPLIVTNQHVRLLQACQQASEIHDGNFLLVQHSIPSLSAGATSSALGVSPSRIPMSQSMYDSKSIFRSWHCAHYFSFRSRGPLISDDLSFWNDLLTWRQVVAESLINSGAYSHKYTHERNTLISNCHRERAMAMLQIAKGFRKMGHLGFAQNILTDYRTTGLVPLFEKTRQEIKIKLADTSKESRLEGCDLLEKANIQQYDRREKALFFAYKAVFLSGFFKGDDATRNFGYAIQMNDNIHQVWSMFGDFLESVYTTARTSKKNESNIWTTGVFAMQALMEAATVAGTVQRKSHADLAKCIWLLTLDDAGDSSSSPTIASSSHSPTSSVNQSTSSGTSAGSQTQRFARTFEERASRVHPDAFLPWLPSLAICLLRPEGRFISSALRGIALAYPTALSSVLRGLQHQLATEMDRDRRIAAALTDLSPNQRRRLDEAYSHCVDLAREDARRRVTGPASSGTTSSGDHPQQSQSHQGLGGGKRTKKRVVVVM</sequence>
<feature type="compositionally biased region" description="Low complexity" evidence="1">
    <location>
        <begin position="8"/>
        <end position="20"/>
    </location>
</feature>
<feature type="region of interest" description="Disordered" evidence="1">
    <location>
        <begin position="376"/>
        <end position="406"/>
    </location>
</feature>
<evidence type="ECO:0000313" key="4">
    <source>
        <dbReference type="Proteomes" id="UP000321570"/>
    </source>
</evidence>
<proteinExistence type="predicted"/>
<dbReference type="EMBL" id="CABIJS010000697">
    <property type="protein sequence ID" value="VUZ55695.1"/>
    <property type="molecule type" value="Genomic_DNA"/>
</dbReference>
<accession>A0A564Z872</accession>
<feature type="compositionally biased region" description="Basic residues" evidence="1">
    <location>
        <begin position="541"/>
        <end position="551"/>
    </location>
</feature>
<feature type="non-terminal residue" evidence="3">
    <location>
        <position position="1"/>
    </location>
</feature>
<evidence type="ECO:0000259" key="2">
    <source>
        <dbReference type="Pfam" id="PF02259"/>
    </source>
</evidence>
<keyword evidence="4" id="KW-1185">Reference proteome</keyword>
<dbReference type="InterPro" id="IPR003151">
    <property type="entry name" value="PIK-rel_kinase_FAT"/>
</dbReference>
<dbReference type="Proteomes" id="UP000321570">
    <property type="component" value="Unassembled WGS sequence"/>
</dbReference>
<feature type="domain" description="PIK-related kinase FAT" evidence="2">
    <location>
        <begin position="54"/>
        <end position="344"/>
    </location>
</feature>
<evidence type="ECO:0000256" key="1">
    <source>
        <dbReference type="SAM" id="MobiDB-lite"/>
    </source>
</evidence>
<protein>
    <recommendedName>
        <fullName evidence="2">PIK-related kinase FAT domain-containing protein</fullName>
    </recommendedName>
</protein>